<reference evidence="1" key="3">
    <citation type="submission" date="2022-01" db="UniProtKB">
        <authorList>
            <consortium name="EnsemblPlants"/>
        </authorList>
    </citation>
    <scope>IDENTIFICATION</scope>
    <source>
        <strain evidence="1">subsp. vulgare</strain>
    </source>
</reference>
<proteinExistence type="predicted"/>
<dbReference type="PANTHER" id="PTHR33450">
    <property type="entry name" value="EMB|CAB67623.1-RELATED"/>
    <property type="match status" value="1"/>
</dbReference>
<dbReference type="PANTHER" id="PTHR33450:SF43">
    <property type="match status" value="1"/>
</dbReference>
<name>A0A8I6XUH5_HORVV</name>
<evidence type="ECO:0000313" key="1">
    <source>
        <dbReference type="EnsemblPlants" id="HORVU.MOREX.r3.5HG0495280.1.CDS1"/>
    </source>
</evidence>
<keyword evidence="2" id="KW-1185">Reference proteome</keyword>
<dbReference type="Proteomes" id="UP000011116">
    <property type="component" value="Chromosome 5H"/>
</dbReference>
<organism evidence="1 2">
    <name type="scientific">Hordeum vulgare subsp. vulgare</name>
    <name type="common">Domesticated barley</name>
    <dbReference type="NCBI Taxonomy" id="112509"/>
    <lineage>
        <taxon>Eukaryota</taxon>
        <taxon>Viridiplantae</taxon>
        <taxon>Streptophyta</taxon>
        <taxon>Embryophyta</taxon>
        <taxon>Tracheophyta</taxon>
        <taxon>Spermatophyta</taxon>
        <taxon>Magnoliopsida</taxon>
        <taxon>Liliopsida</taxon>
        <taxon>Poales</taxon>
        <taxon>Poaceae</taxon>
        <taxon>BOP clade</taxon>
        <taxon>Pooideae</taxon>
        <taxon>Triticodae</taxon>
        <taxon>Triticeae</taxon>
        <taxon>Hordeinae</taxon>
        <taxon>Hordeum</taxon>
    </lineage>
</organism>
<dbReference type="AlphaFoldDB" id="A0A8I6XUH5"/>
<sequence>MPSLKHGSSSVIILDIASKMKMRNLKKAAAMCKSKTGVLAGRLLVLASLRRRMATVGAISHRIHALMVATDAGKDLDKALAPRKAKAGGGKPVVLVRRRDATDISDQLALFHQEDGDGGDHGPDWSVHSIFDDENCCYADEYYEGDDDDDDSELLDLCDDGHNASEPSVMDVIRSNRKVEGLEFNVDDEIDQAAGMFITRFRNRMNGSI</sequence>
<accession>A0A8I6XUH5</accession>
<dbReference type="Gramene" id="HORVU.MOREX.r3.5HG0495280.1">
    <property type="protein sequence ID" value="HORVU.MOREX.r3.5HG0495280.1.CDS1"/>
    <property type="gene ID" value="HORVU.MOREX.r3.5HG0495280"/>
</dbReference>
<reference evidence="1" key="2">
    <citation type="submission" date="2020-10" db="EMBL/GenBank/DDBJ databases">
        <authorList>
            <person name="Scholz U."/>
            <person name="Mascher M."/>
            <person name="Fiebig A."/>
        </authorList>
    </citation>
    <scope>NUCLEOTIDE SEQUENCE [LARGE SCALE GENOMIC DNA]</scope>
    <source>
        <strain evidence="1">cv. Morex</strain>
    </source>
</reference>
<dbReference type="Gramene" id="HORVU.MOREX.r2.5HG0410640.1">
    <property type="protein sequence ID" value="HORVU.MOREX.r2.5HG0410640.1.CDS.1"/>
    <property type="gene ID" value="HORVU.MOREX.r2.5HG0410640"/>
</dbReference>
<evidence type="ECO:0000313" key="2">
    <source>
        <dbReference type="Proteomes" id="UP000011116"/>
    </source>
</evidence>
<protein>
    <submittedName>
        <fullName evidence="1">Uncharacterized protein</fullName>
    </submittedName>
</protein>
<reference evidence="2" key="1">
    <citation type="journal article" date="2012" name="Nature">
        <title>A physical, genetic and functional sequence assembly of the barley genome.</title>
        <authorList>
            <consortium name="The International Barley Genome Sequencing Consortium"/>
            <person name="Mayer K.F."/>
            <person name="Waugh R."/>
            <person name="Brown J.W."/>
            <person name="Schulman A."/>
            <person name="Langridge P."/>
            <person name="Platzer M."/>
            <person name="Fincher G.B."/>
            <person name="Muehlbauer G.J."/>
            <person name="Sato K."/>
            <person name="Close T.J."/>
            <person name="Wise R.P."/>
            <person name="Stein N."/>
        </authorList>
    </citation>
    <scope>NUCLEOTIDE SEQUENCE [LARGE SCALE GENOMIC DNA]</scope>
    <source>
        <strain evidence="2">cv. Morex</strain>
    </source>
</reference>
<dbReference type="EnsemblPlants" id="HORVU.MOREX.r3.5HG0495280.1">
    <property type="protein sequence ID" value="HORVU.MOREX.r3.5HG0495280.1.CDS1"/>
    <property type="gene ID" value="HORVU.MOREX.r3.5HG0495280"/>
</dbReference>